<keyword evidence="2" id="KW-0479">Metal-binding</keyword>
<accession>A0A327K5A5</accession>
<dbReference type="InterPro" id="IPR006058">
    <property type="entry name" value="2Fe2S_fd_BS"/>
</dbReference>
<name>A0A327K5A5_9BRAD</name>
<dbReference type="Proteomes" id="UP000248863">
    <property type="component" value="Unassembled WGS sequence"/>
</dbReference>
<dbReference type="GO" id="GO:0051537">
    <property type="term" value="F:2 iron, 2 sulfur cluster binding"/>
    <property type="evidence" value="ECO:0007669"/>
    <property type="project" value="UniProtKB-KW"/>
</dbReference>
<dbReference type="Pfam" id="PF00111">
    <property type="entry name" value="Fer2"/>
    <property type="match status" value="1"/>
</dbReference>
<dbReference type="GO" id="GO:0046872">
    <property type="term" value="F:metal ion binding"/>
    <property type="evidence" value="ECO:0007669"/>
    <property type="project" value="UniProtKB-KW"/>
</dbReference>
<dbReference type="FunFam" id="3.10.20.30:FF:000020">
    <property type="entry name" value="Xanthine dehydrogenase iron-sulfur subunit"/>
    <property type="match status" value="1"/>
</dbReference>
<reference evidence="7 8" key="1">
    <citation type="submission" date="2017-07" db="EMBL/GenBank/DDBJ databases">
        <title>Draft Genome Sequences of Select Purple Nonsulfur Bacteria.</title>
        <authorList>
            <person name="Lasarre B."/>
            <person name="Mckinlay J.B."/>
        </authorList>
    </citation>
    <scope>NUCLEOTIDE SEQUENCE [LARGE SCALE GENOMIC DNA]</scope>
    <source>
        <strain evidence="7 8">DSM 11907</strain>
    </source>
</reference>
<evidence type="ECO:0000256" key="5">
    <source>
        <dbReference type="ARBA" id="ARBA00023014"/>
    </source>
</evidence>
<keyword evidence="4" id="KW-0408">Iron</keyword>
<dbReference type="AlphaFoldDB" id="A0A327K5A5"/>
<dbReference type="InterPro" id="IPR012675">
    <property type="entry name" value="Beta-grasp_dom_sf"/>
</dbReference>
<dbReference type="GO" id="GO:0016491">
    <property type="term" value="F:oxidoreductase activity"/>
    <property type="evidence" value="ECO:0007669"/>
    <property type="project" value="UniProtKB-KW"/>
</dbReference>
<evidence type="ECO:0000256" key="3">
    <source>
        <dbReference type="ARBA" id="ARBA00023002"/>
    </source>
</evidence>
<dbReference type="SUPFAM" id="SSF47741">
    <property type="entry name" value="CO dehydrogenase ISP C-domain like"/>
    <property type="match status" value="1"/>
</dbReference>
<dbReference type="PROSITE" id="PS00197">
    <property type="entry name" value="2FE2S_FER_1"/>
    <property type="match status" value="1"/>
</dbReference>
<evidence type="ECO:0000259" key="6">
    <source>
        <dbReference type="PROSITE" id="PS51085"/>
    </source>
</evidence>
<evidence type="ECO:0000313" key="8">
    <source>
        <dbReference type="Proteomes" id="UP000248863"/>
    </source>
</evidence>
<evidence type="ECO:0000256" key="4">
    <source>
        <dbReference type="ARBA" id="ARBA00023004"/>
    </source>
</evidence>
<protein>
    <submittedName>
        <fullName evidence="7">(2Fe-2S)-binding protein</fullName>
    </submittedName>
</protein>
<keyword evidence="5" id="KW-0411">Iron-sulfur</keyword>
<keyword evidence="3" id="KW-0560">Oxidoreductase</keyword>
<gene>
    <name evidence="7" type="ORF">CH338_23430</name>
</gene>
<dbReference type="Gene3D" id="3.10.20.30">
    <property type="match status" value="1"/>
</dbReference>
<evidence type="ECO:0000256" key="1">
    <source>
        <dbReference type="ARBA" id="ARBA00022714"/>
    </source>
</evidence>
<dbReference type="RefSeq" id="WP_111359495.1">
    <property type="nucleotide sequence ID" value="NZ_NHSK01000265.1"/>
</dbReference>
<dbReference type="InterPro" id="IPR051452">
    <property type="entry name" value="Diverse_Oxidoreductases"/>
</dbReference>
<organism evidence="7 8">
    <name type="scientific">Rhodoplanes elegans</name>
    <dbReference type="NCBI Taxonomy" id="29408"/>
    <lineage>
        <taxon>Bacteria</taxon>
        <taxon>Pseudomonadati</taxon>
        <taxon>Pseudomonadota</taxon>
        <taxon>Alphaproteobacteria</taxon>
        <taxon>Hyphomicrobiales</taxon>
        <taxon>Nitrobacteraceae</taxon>
        <taxon>Rhodoplanes</taxon>
    </lineage>
</organism>
<proteinExistence type="predicted"/>
<dbReference type="Gene3D" id="1.10.150.120">
    <property type="entry name" value="[2Fe-2S]-binding domain"/>
    <property type="match status" value="1"/>
</dbReference>
<dbReference type="InterPro" id="IPR036010">
    <property type="entry name" value="2Fe-2S_ferredoxin-like_sf"/>
</dbReference>
<dbReference type="PANTHER" id="PTHR44379">
    <property type="entry name" value="OXIDOREDUCTASE WITH IRON-SULFUR SUBUNIT"/>
    <property type="match status" value="1"/>
</dbReference>
<dbReference type="OrthoDB" id="9806714at2"/>
<dbReference type="CDD" id="cd00207">
    <property type="entry name" value="fer2"/>
    <property type="match status" value="1"/>
</dbReference>
<keyword evidence="1" id="KW-0001">2Fe-2S</keyword>
<evidence type="ECO:0000313" key="7">
    <source>
        <dbReference type="EMBL" id="RAI32905.1"/>
    </source>
</evidence>
<dbReference type="EMBL" id="NPEU01000395">
    <property type="protein sequence ID" value="RAI32905.1"/>
    <property type="molecule type" value="Genomic_DNA"/>
</dbReference>
<evidence type="ECO:0000256" key="2">
    <source>
        <dbReference type="ARBA" id="ARBA00022723"/>
    </source>
</evidence>
<comment type="caution">
    <text evidence="7">The sequence shown here is derived from an EMBL/GenBank/DDBJ whole genome shotgun (WGS) entry which is preliminary data.</text>
</comment>
<dbReference type="InterPro" id="IPR001041">
    <property type="entry name" value="2Fe-2S_ferredoxin-type"/>
</dbReference>
<dbReference type="InterPro" id="IPR002888">
    <property type="entry name" value="2Fe-2S-bd"/>
</dbReference>
<keyword evidence="8" id="KW-1185">Reference proteome</keyword>
<feature type="domain" description="2Fe-2S ferredoxin-type" evidence="6">
    <location>
        <begin position="1"/>
        <end position="77"/>
    </location>
</feature>
<dbReference type="InterPro" id="IPR036884">
    <property type="entry name" value="2Fe-2S-bd_dom_sf"/>
</dbReference>
<dbReference type="PANTHER" id="PTHR44379:SF5">
    <property type="entry name" value="OXIDOREDUCTASE WITH IRON-SULFUR SUBUNIT"/>
    <property type="match status" value="1"/>
</dbReference>
<dbReference type="PROSITE" id="PS51085">
    <property type="entry name" value="2FE2S_FER_2"/>
    <property type="match status" value="1"/>
</dbReference>
<dbReference type="Pfam" id="PF01799">
    <property type="entry name" value="Fer2_2"/>
    <property type="match status" value="1"/>
</dbReference>
<sequence>MNVTLTVNGELRSASVPPETTLLVLLREHFLLTGAKTGCDIGDCGACTVIVDGLAVNACLMLAAQADGRTVTTIEGLATRDGLHPLQKVFEENGALQCGFCGPGVIMTAKALLDEIPNPTTQEIRTALAGNLCRCTGYVKMIDGVHEAARMLQSPETPALAAPQQR</sequence>
<dbReference type="SUPFAM" id="SSF54292">
    <property type="entry name" value="2Fe-2S ferredoxin-like"/>
    <property type="match status" value="1"/>
</dbReference>